<evidence type="ECO:0000313" key="7">
    <source>
        <dbReference type="EMBL" id="CAH0383456.1"/>
    </source>
</evidence>
<dbReference type="InterPro" id="IPR020472">
    <property type="entry name" value="WD40_PAC1"/>
</dbReference>
<evidence type="ECO:0000256" key="6">
    <source>
        <dbReference type="SAM" id="MobiDB-lite"/>
    </source>
</evidence>
<feature type="region of interest" description="Disordered" evidence="6">
    <location>
        <begin position="372"/>
        <end position="407"/>
    </location>
</feature>
<name>A0A9P0A3Z0_BEMTA</name>
<dbReference type="GO" id="GO:0043161">
    <property type="term" value="P:proteasome-mediated ubiquitin-dependent protein catabolic process"/>
    <property type="evidence" value="ECO:0007669"/>
    <property type="project" value="TreeGrafter"/>
</dbReference>
<dbReference type="InterPro" id="IPR001680">
    <property type="entry name" value="WD40_rpt"/>
</dbReference>
<keyword evidence="2" id="KW-0677">Repeat</keyword>
<dbReference type="GO" id="GO:0000109">
    <property type="term" value="C:nucleotide-excision repair complex"/>
    <property type="evidence" value="ECO:0007669"/>
    <property type="project" value="TreeGrafter"/>
</dbReference>
<dbReference type="InterPro" id="IPR042238">
    <property type="entry name" value="Rad28/ERCC8/Ckn1/ATCSA-1"/>
</dbReference>
<feature type="repeat" description="WD" evidence="5">
    <location>
        <begin position="182"/>
        <end position="218"/>
    </location>
</feature>
<dbReference type="SUPFAM" id="SSF50978">
    <property type="entry name" value="WD40 repeat-like"/>
    <property type="match status" value="1"/>
</dbReference>
<dbReference type="Gene3D" id="2.130.10.10">
    <property type="entry name" value="YVTN repeat-like/Quinoprotein amine dehydrogenase"/>
    <property type="match status" value="1"/>
</dbReference>
<dbReference type="EMBL" id="OU963871">
    <property type="protein sequence ID" value="CAH0383456.1"/>
    <property type="molecule type" value="Genomic_DNA"/>
</dbReference>
<gene>
    <name evidence="7" type="ORF">BEMITA_LOCUS2906</name>
</gene>
<dbReference type="PROSITE" id="PS50082">
    <property type="entry name" value="WD_REPEATS_2"/>
    <property type="match status" value="4"/>
</dbReference>
<evidence type="ECO:0000256" key="5">
    <source>
        <dbReference type="PROSITE-ProRule" id="PRU00221"/>
    </source>
</evidence>
<organism evidence="7 8">
    <name type="scientific">Bemisia tabaci</name>
    <name type="common">Sweetpotato whitefly</name>
    <name type="synonym">Aleurodes tabaci</name>
    <dbReference type="NCBI Taxonomy" id="7038"/>
    <lineage>
        <taxon>Eukaryota</taxon>
        <taxon>Metazoa</taxon>
        <taxon>Ecdysozoa</taxon>
        <taxon>Arthropoda</taxon>
        <taxon>Hexapoda</taxon>
        <taxon>Insecta</taxon>
        <taxon>Pterygota</taxon>
        <taxon>Neoptera</taxon>
        <taxon>Paraneoptera</taxon>
        <taxon>Hemiptera</taxon>
        <taxon>Sternorrhyncha</taxon>
        <taxon>Aleyrodoidea</taxon>
        <taxon>Aleyrodidae</taxon>
        <taxon>Aleyrodinae</taxon>
        <taxon>Bemisia</taxon>
    </lineage>
</organism>
<dbReference type="Pfam" id="PF00400">
    <property type="entry name" value="WD40"/>
    <property type="match status" value="5"/>
</dbReference>
<dbReference type="PRINTS" id="PR00320">
    <property type="entry name" value="GPROTEINBRPT"/>
</dbReference>
<dbReference type="PROSITE" id="PS50294">
    <property type="entry name" value="WD_REPEATS_REGION"/>
    <property type="match status" value="3"/>
</dbReference>
<dbReference type="InterPro" id="IPR036322">
    <property type="entry name" value="WD40_repeat_dom_sf"/>
</dbReference>
<feature type="repeat" description="WD" evidence="5">
    <location>
        <begin position="95"/>
        <end position="131"/>
    </location>
</feature>
<dbReference type="GO" id="GO:0031464">
    <property type="term" value="C:Cul4A-RING E3 ubiquitin ligase complex"/>
    <property type="evidence" value="ECO:0007669"/>
    <property type="project" value="TreeGrafter"/>
</dbReference>
<dbReference type="AlphaFoldDB" id="A0A9P0A3Z0"/>
<dbReference type="Proteomes" id="UP001152759">
    <property type="component" value="Chromosome 10"/>
</dbReference>
<dbReference type="InterPro" id="IPR019775">
    <property type="entry name" value="WD40_repeat_CS"/>
</dbReference>
<dbReference type="PROSITE" id="PS00678">
    <property type="entry name" value="WD_REPEATS_1"/>
    <property type="match status" value="1"/>
</dbReference>
<feature type="repeat" description="WD" evidence="5">
    <location>
        <begin position="330"/>
        <end position="362"/>
    </location>
</feature>
<evidence type="ECO:0008006" key="9">
    <source>
        <dbReference type="Google" id="ProtNLM"/>
    </source>
</evidence>
<keyword evidence="4" id="KW-0234">DNA repair</keyword>
<feature type="compositionally biased region" description="Acidic residues" evidence="6">
    <location>
        <begin position="397"/>
        <end position="407"/>
    </location>
</feature>
<dbReference type="PANTHER" id="PTHR46202:SF1">
    <property type="entry name" value="DNA EXCISION REPAIR PROTEIN ERCC-8"/>
    <property type="match status" value="1"/>
</dbReference>
<keyword evidence="8" id="KW-1185">Reference proteome</keyword>
<evidence type="ECO:0000256" key="2">
    <source>
        <dbReference type="ARBA" id="ARBA00022737"/>
    </source>
</evidence>
<proteinExistence type="predicted"/>
<reference evidence="7" key="1">
    <citation type="submission" date="2021-12" db="EMBL/GenBank/DDBJ databases">
        <authorList>
            <person name="King R."/>
        </authorList>
    </citation>
    <scope>NUCLEOTIDE SEQUENCE</scope>
</reference>
<dbReference type="GO" id="GO:0000209">
    <property type="term" value="P:protein polyubiquitination"/>
    <property type="evidence" value="ECO:0007669"/>
    <property type="project" value="TreeGrafter"/>
</dbReference>
<evidence type="ECO:0000256" key="1">
    <source>
        <dbReference type="ARBA" id="ARBA00022574"/>
    </source>
</evidence>
<evidence type="ECO:0000313" key="8">
    <source>
        <dbReference type="Proteomes" id="UP001152759"/>
    </source>
</evidence>
<evidence type="ECO:0000256" key="4">
    <source>
        <dbReference type="ARBA" id="ARBA00023204"/>
    </source>
</evidence>
<evidence type="ECO:0000256" key="3">
    <source>
        <dbReference type="ARBA" id="ARBA00022763"/>
    </source>
</evidence>
<sequence>MFRSLENARAGVVSPNAFRTIEITKRSYNLQLSQLRDIESVHTALINSIQVDNKIGRYMLSGCADGTIYIHDLFNLSGSPSHTCKAVWREKKATVNSHNASVETVQWYPFDMGLFVTSGLDKILKIWDANTLQPCSKISAKGQIYQHHMSPVPAKNCVIAVASSDHNVVLFDLRIGNCTQELRGHSNAVISCEWSSNDEHILATGGSDSRLLVWDIRSAKHCLLSLDIENKNAVLDHKKANRAHDGYISSVKFIDNSTSLLSFGTDNKLRLWNLVSGKNQEVDYGNIKNNRKKKIQIDVSQNSNPSVVYVPSDGNILIFEIKTGDLVNTLTGHYNKTNCCYFDPIYLYLYSGGYDQTILVWSDDNVQYVGYTDSKKPVSSSKSKFGRPQKPVVDPESLLEDAWSDED</sequence>
<accession>A0A9P0A3Z0</accession>
<feature type="repeat" description="WD" evidence="5">
    <location>
        <begin position="241"/>
        <end position="282"/>
    </location>
</feature>
<dbReference type="InterPro" id="IPR015943">
    <property type="entry name" value="WD40/YVTN_repeat-like_dom_sf"/>
</dbReference>
<keyword evidence="3" id="KW-0227">DNA damage</keyword>
<dbReference type="SMART" id="SM00320">
    <property type="entry name" value="WD40"/>
    <property type="match status" value="6"/>
</dbReference>
<dbReference type="CDD" id="cd00200">
    <property type="entry name" value="WD40"/>
    <property type="match status" value="1"/>
</dbReference>
<keyword evidence="1 5" id="KW-0853">WD repeat</keyword>
<dbReference type="GO" id="GO:0006283">
    <property type="term" value="P:transcription-coupled nucleotide-excision repair"/>
    <property type="evidence" value="ECO:0007669"/>
    <property type="project" value="InterPro"/>
</dbReference>
<protein>
    <recommendedName>
        <fullName evidence="9">DNA excision repair protein ERCC-8</fullName>
    </recommendedName>
</protein>
<dbReference type="PANTHER" id="PTHR46202">
    <property type="entry name" value="DNA EXCISION REPAIR PROTEIN ERCC-8"/>
    <property type="match status" value="1"/>
</dbReference>
<dbReference type="KEGG" id="btab:109044533"/>